<feature type="transmembrane region" description="Helical" evidence="1">
    <location>
        <begin position="96"/>
        <end position="118"/>
    </location>
</feature>
<keyword evidence="1" id="KW-0472">Membrane</keyword>
<feature type="transmembrane region" description="Helical" evidence="1">
    <location>
        <begin position="54"/>
        <end position="75"/>
    </location>
</feature>
<accession>A0A1X1WSR1</accession>
<feature type="transmembrane region" description="Helical" evidence="1">
    <location>
        <begin position="20"/>
        <end position="42"/>
    </location>
</feature>
<sequence>MSLLELPDPPDWRRSRGVGYVLVLLSVVVAGVYCVLGAVAAFHGRYLTTVVSVGWAVFLLLLALGAALVMSGRMTPQIVCDRTGFTLRPDLRFSKLILAGLLATIPSTLLFVVFAPMGAIDFATTRALQVFWPIFAALALVTVITGLTRTWRRGDVGHVTLTPAMVENADVMSTKLFEWDDIVEVSGRAESMRAHRAVVLRLRNGEEAVIGNANVYVPGGAVLYWMVRHYWKHPEDRDELVDERALQRFHQRKYDVS</sequence>
<organism evidence="2 3">
    <name type="scientific">Mycolicibacterium iranicum</name>
    <name type="common">Mycobacterium iranicum</name>
    <dbReference type="NCBI Taxonomy" id="912594"/>
    <lineage>
        <taxon>Bacteria</taxon>
        <taxon>Bacillati</taxon>
        <taxon>Actinomycetota</taxon>
        <taxon>Actinomycetes</taxon>
        <taxon>Mycobacteriales</taxon>
        <taxon>Mycobacteriaceae</taxon>
        <taxon>Mycolicibacterium</taxon>
    </lineage>
</organism>
<feature type="transmembrane region" description="Helical" evidence="1">
    <location>
        <begin position="130"/>
        <end position="148"/>
    </location>
</feature>
<dbReference type="Proteomes" id="UP000193622">
    <property type="component" value="Unassembled WGS sequence"/>
</dbReference>
<protein>
    <submittedName>
        <fullName evidence="2">Uncharacterized protein</fullName>
    </submittedName>
</protein>
<comment type="caution">
    <text evidence="2">The sequence shown here is derived from an EMBL/GenBank/DDBJ whole genome shotgun (WGS) entry which is preliminary data.</text>
</comment>
<evidence type="ECO:0000256" key="1">
    <source>
        <dbReference type="SAM" id="Phobius"/>
    </source>
</evidence>
<gene>
    <name evidence="2" type="ORF">AWC12_08830</name>
</gene>
<dbReference type="RefSeq" id="WP_085173486.1">
    <property type="nucleotide sequence ID" value="NZ_LQPC01000026.1"/>
</dbReference>
<keyword evidence="1" id="KW-0812">Transmembrane</keyword>
<name>A0A1X1WSR1_MYCIR</name>
<evidence type="ECO:0000313" key="3">
    <source>
        <dbReference type="Proteomes" id="UP000193622"/>
    </source>
</evidence>
<dbReference type="EMBL" id="LQPC01000026">
    <property type="protein sequence ID" value="ORV89520.1"/>
    <property type="molecule type" value="Genomic_DNA"/>
</dbReference>
<dbReference type="AlphaFoldDB" id="A0A1X1WSR1"/>
<evidence type="ECO:0000313" key="2">
    <source>
        <dbReference type="EMBL" id="ORV89520.1"/>
    </source>
</evidence>
<reference evidence="2 3" key="1">
    <citation type="submission" date="2016-01" db="EMBL/GenBank/DDBJ databases">
        <title>The new phylogeny of the genus Mycobacterium.</title>
        <authorList>
            <person name="Tarcisio F."/>
            <person name="Conor M."/>
            <person name="Antonella G."/>
            <person name="Elisabetta G."/>
            <person name="Giulia F.S."/>
            <person name="Sara T."/>
            <person name="Anna F."/>
            <person name="Clotilde B."/>
            <person name="Roberto B."/>
            <person name="Veronica D.S."/>
            <person name="Fabio R."/>
            <person name="Monica P."/>
            <person name="Olivier J."/>
            <person name="Enrico T."/>
            <person name="Nicola S."/>
        </authorList>
    </citation>
    <scope>NUCLEOTIDE SEQUENCE [LARGE SCALE GENOMIC DNA]</scope>
    <source>
        <strain evidence="2 3">DSM 45541</strain>
    </source>
</reference>
<proteinExistence type="predicted"/>
<keyword evidence="1" id="KW-1133">Transmembrane helix</keyword>